<reference evidence="3" key="1">
    <citation type="journal article" date="2014" name="Stand. Genomic Sci.">
        <title>Genome sequence of the exopolysaccharide-producing Salipiger mucosus type strain (DSM 16094(T)), a moderately halophilic member of the Roseobacter clade.</title>
        <authorList>
            <person name="Riedel T."/>
            <person name="Spring S."/>
            <person name="Fiebig A."/>
            <person name="Petersen J."/>
            <person name="Kyrpides N.C."/>
            <person name="Goker M."/>
            <person name="Klenk H.P."/>
        </authorList>
    </citation>
    <scope>NUCLEOTIDE SEQUENCE [LARGE SCALE GENOMIC DNA]</scope>
    <source>
        <strain evidence="3">DSM 16094</strain>
    </source>
</reference>
<sequence length="177" mass="20569">MAQRRKNENVLDQELAYRMRFFMNTAAREFEEFTEFEELMAMEAREAFFDWAEDEKVAIPKRLERKLAIAFRALAAGVSVGIHNRCANGKMAPLPDERSRENRHIPRGFECKMRSLGVDDPDEMYEILEEDGSFFMSDLEIKALKSHLDEALLEMEAENGHRTRETGMADFQPVLQT</sequence>
<accession>S9Q9R8</accession>
<organism evidence="2 3">
    <name type="scientific">Salipiger mucosus DSM 16094</name>
    <dbReference type="NCBI Taxonomy" id="1123237"/>
    <lineage>
        <taxon>Bacteria</taxon>
        <taxon>Pseudomonadati</taxon>
        <taxon>Pseudomonadota</taxon>
        <taxon>Alphaproteobacteria</taxon>
        <taxon>Rhodobacterales</taxon>
        <taxon>Roseobacteraceae</taxon>
        <taxon>Salipiger</taxon>
    </lineage>
</organism>
<dbReference type="Proteomes" id="UP000015347">
    <property type="component" value="Unassembled WGS sequence"/>
</dbReference>
<feature type="compositionally biased region" description="Basic and acidic residues" evidence="1">
    <location>
        <begin position="158"/>
        <end position="167"/>
    </location>
</feature>
<evidence type="ECO:0000313" key="3">
    <source>
        <dbReference type="Proteomes" id="UP000015347"/>
    </source>
</evidence>
<evidence type="ECO:0000256" key="1">
    <source>
        <dbReference type="SAM" id="MobiDB-lite"/>
    </source>
</evidence>
<keyword evidence="3" id="KW-1185">Reference proteome</keyword>
<dbReference type="RefSeq" id="WP_021120768.1">
    <property type="nucleotide sequence ID" value="NZ_KE557281.1"/>
</dbReference>
<gene>
    <name evidence="2" type="ORF">Salmuc_04627</name>
</gene>
<dbReference type="EMBL" id="APVH01000043">
    <property type="protein sequence ID" value="EPX76742.1"/>
    <property type="molecule type" value="Genomic_DNA"/>
</dbReference>
<dbReference type="AlphaFoldDB" id="S9Q9R8"/>
<protein>
    <submittedName>
        <fullName evidence="2">Uncharacterized protein</fullName>
    </submittedName>
</protein>
<dbReference type="HOGENOM" id="CLU_1516882_0_0_5"/>
<proteinExistence type="predicted"/>
<evidence type="ECO:0000313" key="2">
    <source>
        <dbReference type="EMBL" id="EPX76742.1"/>
    </source>
</evidence>
<feature type="region of interest" description="Disordered" evidence="1">
    <location>
        <begin position="158"/>
        <end position="177"/>
    </location>
</feature>
<comment type="caution">
    <text evidence="2">The sequence shown here is derived from an EMBL/GenBank/DDBJ whole genome shotgun (WGS) entry which is preliminary data.</text>
</comment>
<name>S9Q9R8_9RHOB</name>
<dbReference type="STRING" id="1123237.Salmuc_04627"/>